<comment type="caution">
    <text evidence="2">The sequence shown here is derived from an EMBL/GenBank/DDBJ whole genome shotgun (WGS) entry which is preliminary data.</text>
</comment>
<dbReference type="Proteomes" id="UP001345013">
    <property type="component" value="Unassembled WGS sequence"/>
</dbReference>
<reference evidence="2 3" key="1">
    <citation type="submission" date="2023-08" db="EMBL/GenBank/DDBJ databases">
        <title>Black Yeasts Isolated from many extreme environments.</title>
        <authorList>
            <person name="Coleine C."/>
            <person name="Stajich J.E."/>
            <person name="Selbmann L."/>
        </authorList>
    </citation>
    <scope>NUCLEOTIDE SEQUENCE [LARGE SCALE GENOMIC DNA]</scope>
    <source>
        <strain evidence="2 3">CCFEE 5885</strain>
    </source>
</reference>
<evidence type="ECO:0000313" key="2">
    <source>
        <dbReference type="EMBL" id="KAK5080235.1"/>
    </source>
</evidence>
<name>A0ABR0K0G8_9EURO</name>
<protein>
    <submittedName>
        <fullName evidence="2">Uncharacterized protein</fullName>
    </submittedName>
</protein>
<dbReference type="EMBL" id="JAVRRG010000153">
    <property type="protein sequence ID" value="KAK5080235.1"/>
    <property type="molecule type" value="Genomic_DNA"/>
</dbReference>
<evidence type="ECO:0000313" key="3">
    <source>
        <dbReference type="Proteomes" id="UP001345013"/>
    </source>
</evidence>
<proteinExistence type="predicted"/>
<keyword evidence="1" id="KW-0812">Transmembrane</keyword>
<keyword evidence="1" id="KW-0472">Membrane</keyword>
<keyword evidence="3" id="KW-1185">Reference proteome</keyword>
<feature type="transmembrane region" description="Helical" evidence="1">
    <location>
        <begin position="42"/>
        <end position="65"/>
    </location>
</feature>
<accession>A0ABR0K0G8</accession>
<keyword evidence="1" id="KW-1133">Transmembrane helix</keyword>
<sequence>MSASTPALTIVQIVGRSGLLVNNVVGVALCFAAGATTYSGHASFYVGGSFEVVSLLLVPIILTWNMRMLRNSSNRDMQGYERLREQ</sequence>
<evidence type="ECO:0000256" key="1">
    <source>
        <dbReference type="SAM" id="Phobius"/>
    </source>
</evidence>
<organism evidence="2 3">
    <name type="scientific">Lithohypha guttulata</name>
    <dbReference type="NCBI Taxonomy" id="1690604"/>
    <lineage>
        <taxon>Eukaryota</taxon>
        <taxon>Fungi</taxon>
        <taxon>Dikarya</taxon>
        <taxon>Ascomycota</taxon>
        <taxon>Pezizomycotina</taxon>
        <taxon>Eurotiomycetes</taxon>
        <taxon>Chaetothyriomycetidae</taxon>
        <taxon>Chaetothyriales</taxon>
        <taxon>Trichomeriaceae</taxon>
        <taxon>Lithohypha</taxon>
    </lineage>
</organism>
<gene>
    <name evidence="2" type="ORF">LTR24_008588</name>
</gene>